<dbReference type="Proteomes" id="UP001065593">
    <property type="component" value="Unassembled WGS sequence"/>
</dbReference>
<dbReference type="SUPFAM" id="SSF52540">
    <property type="entry name" value="P-loop containing nucleoside triphosphate hydrolases"/>
    <property type="match status" value="1"/>
</dbReference>
<name>A0ABQ5NMW6_9BACI</name>
<dbReference type="Pfam" id="PF13604">
    <property type="entry name" value="AAA_30"/>
    <property type="match status" value="1"/>
</dbReference>
<protein>
    <recommendedName>
        <fullName evidence="3">DUF2075 domain-containing protein</fullName>
    </recommendedName>
</protein>
<dbReference type="RefSeq" id="WP_264989467.1">
    <property type="nucleotide sequence ID" value="NZ_BRZA01000003.1"/>
</dbReference>
<evidence type="ECO:0000313" key="1">
    <source>
        <dbReference type="EMBL" id="GLC89639.1"/>
    </source>
</evidence>
<evidence type="ECO:0000313" key="2">
    <source>
        <dbReference type="Proteomes" id="UP001065593"/>
    </source>
</evidence>
<dbReference type="InterPro" id="IPR027417">
    <property type="entry name" value="P-loop_NTPase"/>
</dbReference>
<proteinExistence type="predicted"/>
<evidence type="ECO:0008006" key="3">
    <source>
        <dbReference type="Google" id="ProtNLM"/>
    </source>
</evidence>
<organism evidence="1 2">
    <name type="scientific">Lysinibacillus piscis</name>
    <dbReference type="NCBI Taxonomy" id="2518931"/>
    <lineage>
        <taxon>Bacteria</taxon>
        <taxon>Bacillati</taxon>
        <taxon>Bacillota</taxon>
        <taxon>Bacilli</taxon>
        <taxon>Bacillales</taxon>
        <taxon>Bacillaceae</taxon>
        <taxon>Lysinibacillus</taxon>
    </lineage>
</organism>
<reference evidence="1" key="1">
    <citation type="submission" date="2022-08" db="EMBL/GenBank/DDBJ databases">
        <title>Draft genome sequence of Lysinibacillus sp. strain KH24.</title>
        <authorList>
            <person name="Kanbe H."/>
            <person name="Itoh H."/>
        </authorList>
    </citation>
    <scope>NUCLEOTIDE SEQUENCE</scope>
    <source>
        <strain evidence="1">KH24</strain>
    </source>
</reference>
<comment type="caution">
    <text evidence="1">The sequence shown here is derived from an EMBL/GenBank/DDBJ whole genome shotgun (WGS) entry which is preliminary data.</text>
</comment>
<accession>A0ABQ5NMW6</accession>
<keyword evidence="2" id="KW-1185">Reference proteome</keyword>
<dbReference type="Gene3D" id="3.40.50.300">
    <property type="entry name" value="P-loop containing nucleotide triphosphate hydrolases"/>
    <property type="match status" value="1"/>
</dbReference>
<gene>
    <name evidence="1" type="ORF">LYSBPC_27660</name>
</gene>
<dbReference type="EMBL" id="BRZA01000003">
    <property type="protein sequence ID" value="GLC89639.1"/>
    <property type="molecule type" value="Genomic_DNA"/>
</dbReference>
<sequence>MKPIHLQSLLDAYADLSEMAFFHYVQQFEMDMMRVNELADLNSLVKELIRLGDPQLQQFFVGYRIKQISKEFDLLRIGKDYVINIELKRESTEERMQKQLKQNAYYLKFLEVDILNFTFVSSTQTLYQLQMEQLVEVSMDTLWQALANQQVKVLANLDDLFDPINYLVSPFDAPHAFMKEEYFLTSPQMTFKREILELVDQNKSVVIDGAPGTGKTLLTYDLVRTWKQAGKKVVLLHGTALNKGQHILNEQYGWHIKTVNDMVIDDADIVVIDEAQKLHYEQMQYIRTKLEEYQVPAVYSLDAGYYLFGEGKRMDVLGYIEKHFDMKQYELRTVMRYNKEMQTFAQLLFDKNLPLTRQYFPNVSVQYFSTNAAFIQHIEECRRTNWLVVNCYHFERPTNDILGQEFDRVCLIVDHHFIYKPNGRISAMRKRRATDPMKVLYHTIIRTRKKLQIVVVNNPIALEHIVNIVKHED</sequence>